<feature type="non-terminal residue" evidence="2">
    <location>
        <position position="433"/>
    </location>
</feature>
<evidence type="ECO:0000259" key="1">
    <source>
        <dbReference type="Pfam" id="PF21882"/>
    </source>
</evidence>
<evidence type="ECO:0000313" key="2">
    <source>
        <dbReference type="EMBL" id="SFM42768.1"/>
    </source>
</evidence>
<keyword evidence="3" id="KW-1185">Reference proteome</keyword>
<reference evidence="3" key="1">
    <citation type="submission" date="2016-10" db="EMBL/GenBank/DDBJ databases">
        <authorList>
            <person name="Varghese N."/>
            <person name="Submissions S."/>
        </authorList>
    </citation>
    <scope>NUCLEOTIDE SEQUENCE [LARGE SCALE GENOMIC DNA]</scope>
    <source>
        <strain evidence="3">DSM 13327</strain>
    </source>
</reference>
<dbReference type="Pfam" id="PF21882">
    <property type="entry name" value="Gp53-like_C"/>
    <property type="match status" value="1"/>
</dbReference>
<dbReference type="STRING" id="1123291.SAMN04490355_11271"/>
<organism evidence="2 3">
    <name type="scientific">Pelosinus propionicus DSM 13327</name>
    <dbReference type="NCBI Taxonomy" id="1123291"/>
    <lineage>
        <taxon>Bacteria</taxon>
        <taxon>Bacillati</taxon>
        <taxon>Bacillota</taxon>
        <taxon>Negativicutes</taxon>
        <taxon>Selenomonadales</taxon>
        <taxon>Sporomusaceae</taxon>
        <taxon>Pelosinus</taxon>
    </lineage>
</organism>
<name>A0A1I4QRS7_9FIRM</name>
<dbReference type="EMBL" id="FOTS01000127">
    <property type="protein sequence ID" value="SFM42768.1"/>
    <property type="molecule type" value="Genomic_DNA"/>
</dbReference>
<evidence type="ECO:0000313" key="3">
    <source>
        <dbReference type="Proteomes" id="UP000199520"/>
    </source>
</evidence>
<gene>
    <name evidence="2" type="ORF">SAMN04490355_11271</name>
</gene>
<dbReference type="AlphaFoldDB" id="A0A1I4QRS7"/>
<feature type="non-terminal residue" evidence="2">
    <location>
        <position position="1"/>
    </location>
</feature>
<accession>A0A1I4QRS7</accession>
<sequence>EAANTHITATSGAHTASAISSTATGDVAATNVQAAIAELASEKAALTGADFAGAINEAFATLASAATTDIGAAAGNFINITGTATITSFGTPATDGTRRILRFASNGVVITHSAALILPGSLNITTVAGDMLTMVYRDGVWRCASYQPIDRTLNYNRLSGGSIYHYKDLVAYNNSTGTVTGTIKITLPVSWTSTMLQISIKGYNLSSSTNNWDAELSGYNYTSPEWNSICVTLSPTCPFTSVRFGHDGTYCCILLGTTSSTWIHPKIVITDVIAGHTNYGLFSSGWEISMITDETGITISNTPTPNTLATLASPVFTGTPAAPTATTGTSTTQIATTAFVSAAVTDIAYDSAHSFAASIGYQKLSNGLILQWGRATSSPITFPIAFPTAVCNIQLSEYGGTMSYTSETKIESFTLTGFTTGGDFHTETHWFAI</sequence>
<dbReference type="Gene3D" id="2.60.40.3940">
    <property type="match status" value="1"/>
</dbReference>
<dbReference type="InterPro" id="IPR054075">
    <property type="entry name" value="Gp53-like_C"/>
</dbReference>
<dbReference type="Proteomes" id="UP000199520">
    <property type="component" value="Unassembled WGS sequence"/>
</dbReference>
<feature type="domain" description="Putative tail fiber protein gp53-like C-terminal" evidence="1">
    <location>
        <begin position="363"/>
        <end position="433"/>
    </location>
</feature>
<proteinExistence type="predicted"/>
<protein>
    <recommendedName>
        <fullName evidence="1">Putative tail fiber protein gp53-like C-terminal domain-containing protein</fullName>
    </recommendedName>
</protein>